<organism evidence="25">
    <name type="scientific">Sesamum radiatum</name>
    <name type="common">Black benniseed</name>
    <dbReference type="NCBI Taxonomy" id="300843"/>
    <lineage>
        <taxon>Eukaryota</taxon>
        <taxon>Viridiplantae</taxon>
        <taxon>Streptophyta</taxon>
        <taxon>Embryophyta</taxon>
        <taxon>Tracheophyta</taxon>
        <taxon>Spermatophyta</taxon>
        <taxon>Magnoliopsida</taxon>
        <taxon>eudicotyledons</taxon>
        <taxon>Gunneridae</taxon>
        <taxon>Pentapetalae</taxon>
        <taxon>asterids</taxon>
        <taxon>lamiids</taxon>
        <taxon>Lamiales</taxon>
        <taxon>Pedaliaceae</taxon>
        <taxon>Sesamum</taxon>
    </lineage>
</organism>
<dbReference type="InterPro" id="IPR051238">
    <property type="entry name" value="GDSL_esterase/lipase"/>
</dbReference>
<feature type="binding site" evidence="20">
    <location>
        <position position="240"/>
    </location>
    <ligand>
        <name>Ca(2+)</name>
        <dbReference type="ChEBI" id="CHEBI:29108"/>
        <label>2</label>
    </ligand>
</feature>
<keyword evidence="15" id="KW-0443">Lipid metabolism</keyword>
<dbReference type="GO" id="GO:0005576">
    <property type="term" value="C:extracellular region"/>
    <property type="evidence" value="ECO:0007669"/>
    <property type="project" value="UniProtKB-SubCell"/>
</dbReference>
<dbReference type="GO" id="GO:0042744">
    <property type="term" value="P:hydrogen peroxide catabolic process"/>
    <property type="evidence" value="ECO:0007669"/>
    <property type="project" value="InterPro"/>
</dbReference>
<dbReference type="Pfam" id="PF00657">
    <property type="entry name" value="Lipase_GDSL"/>
    <property type="match status" value="1"/>
</dbReference>
<feature type="disulfide bond" evidence="22">
    <location>
        <begin position="203"/>
        <end position="230"/>
    </location>
</feature>
<dbReference type="Gene3D" id="3.40.50.1110">
    <property type="entry name" value="SGNH hydrolase"/>
    <property type="match status" value="1"/>
</dbReference>
<evidence type="ECO:0000256" key="21">
    <source>
        <dbReference type="PIRSR" id="PIRSR600823-4"/>
    </source>
</evidence>
<dbReference type="PROSITE" id="PS50873">
    <property type="entry name" value="PEROXIDASE_4"/>
    <property type="match status" value="1"/>
</dbReference>
<evidence type="ECO:0000256" key="10">
    <source>
        <dbReference type="ARBA" id="ARBA00022729"/>
    </source>
</evidence>
<gene>
    <name evidence="25" type="ORF">Sradi_2771300</name>
</gene>
<feature type="binding site" evidence="20">
    <location>
        <position position="77"/>
    </location>
    <ligand>
        <name>Ca(2+)</name>
        <dbReference type="ChEBI" id="CHEBI:29108"/>
        <label>1</label>
    </ligand>
</feature>
<evidence type="ECO:0000256" key="13">
    <source>
        <dbReference type="ARBA" id="ARBA00023002"/>
    </source>
</evidence>
<dbReference type="PROSITE" id="PS00435">
    <property type="entry name" value="PEROXIDASE_1"/>
    <property type="match status" value="1"/>
</dbReference>
<dbReference type="PANTHER" id="PTHR45650:SF4">
    <property type="entry name" value="GDSL-LIKE LIPASE_ACYLHYDROLASE FAMILY PROTEIN, EXPRESSED"/>
    <property type="match status" value="1"/>
</dbReference>
<feature type="signal peptide" evidence="23">
    <location>
        <begin position="1"/>
        <end position="23"/>
    </location>
</feature>
<feature type="binding site" evidence="20">
    <location>
        <position position="68"/>
    </location>
    <ligand>
        <name>Ca(2+)</name>
        <dbReference type="ChEBI" id="CHEBI:29108"/>
        <label>1</label>
    </ligand>
</feature>
<dbReference type="PANTHER" id="PTHR45650">
    <property type="entry name" value="GDSL-LIKE LIPASE/ACYLHYDROLASE-RELATED"/>
    <property type="match status" value="1"/>
</dbReference>
<feature type="binding site" evidence="20">
    <location>
        <position position="197"/>
    </location>
    <ligand>
        <name>Ca(2+)</name>
        <dbReference type="ChEBI" id="CHEBI:29108"/>
        <label>2</label>
    </ligand>
</feature>
<dbReference type="InterPro" id="IPR019793">
    <property type="entry name" value="Peroxidases_heam-ligand_BS"/>
</dbReference>
<evidence type="ECO:0000256" key="6">
    <source>
        <dbReference type="ARBA" id="ARBA00022525"/>
    </source>
</evidence>
<dbReference type="AlphaFoldDB" id="A0AAW2S8Q4"/>
<feature type="domain" description="Plant heme peroxidase family profile" evidence="24">
    <location>
        <begin position="26"/>
        <end position="319"/>
    </location>
</feature>
<protein>
    <recommendedName>
        <fullName evidence="5">peroxidase</fullName>
        <ecNumber evidence="5">1.11.1.7</ecNumber>
    </recommendedName>
</protein>
<evidence type="ECO:0000256" key="7">
    <source>
        <dbReference type="ARBA" id="ARBA00022559"/>
    </source>
</evidence>
<feature type="disulfide bond" evidence="22">
    <location>
        <begin position="36"/>
        <end position="117"/>
    </location>
</feature>
<dbReference type="InterPro" id="IPR000823">
    <property type="entry name" value="Peroxidase_pln"/>
</dbReference>
<keyword evidence="8" id="KW-0349">Heme</keyword>
<evidence type="ECO:0000256" key="2">
    <source>
        <dbReference type="ARBA" id="ARBA00004613"/>
    </source>
</evidence>
<proteinExistence type="inferred from homology"/>
<keyword evidence="17" id="KW-0325">Glycoprotein</keyword>
<dbReference type="PRINTS" id="PR00458">
    <property type="entry name" value="PEROXIDASE"/>
</dbReference>
<feature type="chain" id="PRO_5043980080" description="peroxidase" evidence="23">
    <location>
        <begin position="24"/>
        <end position="653"/>
    </location>
</feature>
<reference evidence="25" key="1">
    <citation type="submission" date="2020-06" db="EMBL/GenBank/DDBJ databases">
        <authorList>
            <person name="Li T."/>
            <person name="Hu X."/>
            <person name="Zhang T."/>
            <person name="Song X."/>
            <person name="Zhang H."/>
            <person name="Dai N."/>
            <person name="Sheng W."/>
            <person name="Hou X."/>
            <person name="Wei L."/>
        </authorList>
    </citation>
    <scope>NUCLEOTIDE SEQUENCE</scope>
    <source>
        <strain evidence="25">G02</strain>
        <tissue evidence="25">Leaf</tissue>
    </source>
</reference>
<dbReference type="Gene3D" id="1.10.420.10">
    <property type="entry name" value="Peroxidase, domain 2"/>
    <property type="match status" value="1"/>
</dbReference>
<keyword evidence="7" id="KW-0575">Peroxidase</keyword>
<evidence type="ECO:0000256" key="11">
    <source>
        <dbReference type="ARBA" id="ARBA00022801"/>
    </source>
</evidence>
<evidence type="ECO:0000256" key="22">
    <source>
        <dbReference type="PIRSR" id="PIRSR600823-5"/>
    </source>
</evidence>
<evidence type="ECO:0000256" key="20">
    <source>
        <dbReference type="PIRSR" id="PIRSR600823-3"/>
    </source>
</evidence>
<dbReference type="InterPro" id="IPR033905">
    <property type="entry name" value="Secretory_peroxidase"/>
</dbReference>
<feature type="binding site" evidence="20">
    <location>
        <position position="242"/>
    </location>
    <ligand>
        <name>Ca(2+)</name>
        <dbReference type="ChEBI" id="CHEBI:29108"/>
        <label>2</label>
    </ligand>
</feature>
<feature type="disulfide bond" evidence="22">
    <location>
        <begin position="69"/>
        <end position="74"/>
    </location>
</feature>
<evidence type="ECO:0000256" key="9">
    <source>
        <dbReference type="ARBA" id="ARBA00022723"/>
    </source>
</evidence>
<dbReference type="EMBL" id="JACGWJ010000011">
    <property type="protein sequence ID" value="KAL0388895.1"/>
    <property type="molecule type" value="Genomic_DNA"/>
</dbReference>
<name>A0AAW2S8Q4_SESRA</name>
<keyword evidence="16 22" id="KW-1015">Disulfide bond</keyword>
<evidence type="ECO:0000313" key="25">
    <source>
        <dbReference type="EMBL" id="KAL0388895.1"/>
    </source>
</evidence>
<feature type="binding site" evidence="20">
    <location>
        <position position="75"/>
    </location>
    <ligand>
        <name>Ca(2+)</name>
        <dbReference type="ChEBI" id="CHEBI:29108"/>
        <label>1</label>
    </ligand>
</feature>
<dbReference type="GO" id="GO:0046872">
    <property type="term" value="F:metal ion binding"/>
    <property type="evidence" value="ECO:0007669"/>
    <property type="project" value="UniProtKB-KW"/>
</dbReference>
<dbReference type="InterPro" id="IPR036514">
    <property type="entry name" value="SGNH_hydro_sf"/>
</dbReference>
<comment type="caution">
    <text evidence="25">The sequence shown here is derived from an EMBL/GenBank/DDBJ whole genome shotgun (WGS) entry which is preliminary data.</text>
</comment>
<dbReference type="GO" id="GO:0020037">
    <property type="term" value="F:heme binding"/>
    <property type="evidence" value="ECO:0007669"/>
    <property type="project" value="InterPro"/>
</dbReference>
<feature type="binding site" evidence="20">
    <location>
        <position position="73"/>
    </location>
    <ligand>
        <name>Ca(2+)</name>
        <dbReference type="ChEBI" id="CHEBI:29108"/>
        <label>1</label>
    </ligand>
</feature>
<keyword evidence="12" id="KW-0442">Lipid degradation</keyword>
<comment type="similarity">
    <text evidence="4">Belongs to the 'GDSL' lipolytic enzyme family.</text>
</comment>
<evidence type="ECO:0000256" key="5">
    <source>
        <dbReference type="ARBA" id="ARBA00012313"/>
    </source>
</evidence>
<evidence type="ECO:0000256" key="18">
    <source>
        <dbReference type="PIRSR" id="PIRSR600823-1"/>
    </source>
</evidence>
<evidence type="ECO:0000256" key="15">
    <source>
        <dbReference type="ARBA" id="ARBA00023098"/>
    </source>
</evidence>
<dbReference type="GO" id="GO:0140825">
    <property type="term" value="F:lactoperoxidase activity"/>
    <property type="evidence" value="ECO:0007669"/>
    <property type="project" value="UniProtKB-EC"/>
</dbReference>
<comment type="similarity">
    <text evidence="3">Belongs to the peroxidase family. Ascorbate peroxidase subfamily.</text>
</comment>
<evidence type="ECO:0000256" key="19">
    <source>
        <dbReference type="PIRSR" id="PIRSR600823-2"/>
    </source>
</evidence>
<dbReference type="GO" id="GO:0016788">
    <property type="term" value="F:hydrolase activity, acting on ester bonds"/>
    <property type="evidence" value="ECO:0007669"/>
    <property type="project" value="InterPro"/>
</dbReference>
<dbReference type="Gene3D" id="1.10.520.10">
    <property type="match status" value="1"/>
</dbReference>
<dbReference type="GO" id="GO:0006979">
    <property type="term" value="P:response to oxidative stress"/>
    <property type="evidence" value="ECO:0007669"/>
    <property type="project" value="InterPro"/>
</dbReference>
<dbReference type="PRINTS" id="PR00461">
    <property type="entry name" value="PLPEROXIDASE"/>
</dbReference>
<keyword evidence="10 23" id="KW-0732">Signal</keyword>
<comment type="catalytic activity">
    <reaction evidence="1">
        <text>2 a phenolic donor + H2O2 = 2 a phenolic radical donor + 2 H2O</text>
        <dbReference type="Rhea" id="RHEA:56136"/>
        <dbReference type="ChEBI" id="CHEBI:15377"/>
        <dbReference type="ChEBI" id="CHEBI:16240"/>
        <dbReference type="ChEBI" id="CHEBI:139520"/>
        <dbReference type="ChEBI" id="CHEBI:139521"/>
        <dbReference type="EC" id="1.11.1.7"/>
    </reaction>
</comment>
<comment type="cofactor">
    <cofactor evidence="20">
        <name>Ca(2+)</name>
        <dbReference type="ChEBI" id="CHEBI:29108"/>
    </cofactor>
    <text evidence="20">Binds 2 calcium ions per subunit.</text>
</comment>
<keyword evidence="20" id="KW-0106">Calcium</keyword>
<dbReference type="InterPro" id="IPR035669">
    <property type="entry name" value="SGNH_plant_lipase-like"/>
</dbReference>
<keyword evidence="6" id="KW-0964">Secreted</keyword>
<dbReference type="InterPro" id="IPR010255">
    <property type="entry name" value="Haem_peroxidase_sf"/>
</dbReference>
<dbReference type="Pfam" id="PF00141">
    <property type="entry name" value="peroxidase"/>
    <property type="match status" value="1"/>
</dbReference>
<dbReference type="GO" id="GO:0016042">
    <property type="term" value="P:lipid catabolic process"/>
    <property type="evidence" value="ECO:0007669"/>
    <property type="project" value="UniProtKB-KW"/>
</dbReference>
<keyword evidence="11" id="KW-0378">Hydrolase</keyword>
<evidence type="ECO:0000259" key="24">
    <source>
        <dbReference type="PROSITE" id="PS50873"/>
    </source>
</evidence>
<keyword evidence="13" id="KW-0560">Oxidoreductase</keyword>
<sequence>MRNMDLKMVVVILLLAFSFHGEGSSGLSFNFYDESCPQLEDMVRAGVRSLFLADPTTPAALLRLMFHDCQVQGCDASILLDPDAERTHYAEMTSSKNFGIRNRNSISFIKSTVEAVCPGLVSCADILVLSAREAVALSGGPGISVPLGRRDSSYPPDFRLADTLIPPADIGADGVLQLFSEKGMTVEETVAILGAHTLGITHCLNLESRQANILKNATNPAFENIVKMSCRLPLGFVQNDLTPLIFDNHYFVNSMSGGGVLRIDAEMPLDSRTRPFVHKFADEEEAFFRAFSSAFVKLSSSNVLTGNEGVIRRNLVLVGSRLCLGKYIPANFVFGDSLVDAGNNNYILSLSKANFAPNGIDFGQEIGLIGFTPPYLAPTTTGAAILQGVNYASGGGGILNYTGKYFCGRINLDAQMDNFANTRQEIISRIGEAEAKKLFENAVFSITIGSNDFINNYLTPYVSKLEQKLVPPESFVGAMISRFRIQLTRLYDMGARKIIVANVGPIGCIPFQRDINPSAAAGDGCAVFPNQLAQLFNAQLRALLTQLRADLYQSNFIYADVYHIVHDIIQNYSSYGFNNANSACCGIAGRFDGLIPCGPTSKVCEDRSTYVFWDPFHPTDAANSIIAMRLVDGDSADIWPINIRQLMRSKPLD</sequence>
<evidence type="ECO:0000256" key="14">
    <source>
        <dbReference type="ARBA" id="ARBA00023004"/>
    </source>
</evidence>
<evidence type="ECO:0000256" key="4">
    <source>
        <dbReference type="ARBA" id="ARBA00008668"/>
    </source>
</evidence>
<evidence type="ECO:0000256" key="23">
    <source>
        <dbReference type="SAM" id="SignalP"/>
    </source>
</evidence>
<feature type="binding site" evidence="19">
    <location>
        <position position="166"/>
    </location>
    <ligand>
        <name>substrate</name>
    </ligand>
</feature>
<evidence type="ECO:0000256" key="12">
    <source>
        <dbReference type="ARBA" id="ARBA00022963"/>
    </source>
</evidence>
<dbReference type="SUPFAM" id="SSF48113">
    <property type="entry name" value="Heme-dependent peroxidases"/>
    <property type="match status" value="1"/>
</dbReference>
<comment type="cofactor">
    <cofactor evidence="20">
        <name>heme b</name>
        <dbReference type="ChEBI" id="CHEBI:60344"/>
    </cofactor>
    <text evidence="20">Binds 1 heme b (iron(II)-protoporphyrin IX) group per subunit.</text>
</comment>
<dbReference type="CDD" id="cd01837">
    <property type="entry name" value="SGNH_plant_lipase_like"/>
    <property type="match status" value="1"/>
</dbReference>
<dbReference type="InterPro" id="IPR001087">
    <property type="entry name" value="GDSL"/>
</dbReference>
<evidence type="ECO:0000256" key="3">
    <source>
        <dbReference type="ARBA" id="ARBA00006873"/>
    </source>
</evidence>
<evidence type="ECO:0000256" key="1">
    <source>
        <dbReference type="ARBA" id="ARBA00000189"/>
    </source>
</evidence>
<keyword evidence="14 20" id="KW-0408">Iron</keyword>
<evidence type="ECO:0000256" key="16">
    <source>
        <dbReference type="ARBA" id="ARBA00023157"/>
    </source>
</evidence>
<accession>A0AAW2S8Q4</accession>
<evidence type="ECO:0000256" key="8">
    <source>
        <dbReference type="ARBA" id="ARBA00022617"/>
    </source>
</evidence>
<keyword evidence="9 20" id="KW-0479">Metal-binding</keyword>
<dbReference type="InterPro" id="IPR002016">
    <property type="entry name" value="Haem_peroxidase"/>
</dbReference>
<dbReference type="CDD" id="cd00693">
    <property type="entry name" value="secretory_peroxidase"/>
    <property type="match status" value="1"/>
</dbReference>
<feature type="binding site" evidence="20">
    <location>
        <position position="247"/>
    </location>
    <ligand>
        <name>Ca(2+)</name>
        <dbReference type="ChEBI" id="CHEBI:29108"/>
        <label>2</label>
    </ligand>
</feature>
<evidence type="ECO:0000256" key="17">
    <source>
        <dbReference type="ARBA" id="ARBA00023180"/>
    </source>
</evidence>
<feature type="binding site" description="axial binding residue" evidence="20">
    <location>
        <position position="196"/>
    </location>
    <ligand>
        <name>heme b</name>
        <dbReference type="ChEBI" id="CHEBI:60344"/>
    </ligand>
    <ligandPart>
        <name>Fe</name>
        <dbReference type="ChEBI" id="CHEBI:18248"/>
    </ligandPart>
</feature>
<comment type="subcellular location">
    <subcellularLocation>
        <location evidence="2">Secreted</location>
    </subcellularLocation>
</comment>
<feature type="site" description="Transition state stabilizer" evidence="21">
    <location>
        <position position="63"/>
    </location>
</feature>
<feature type="active site" description="Proton acceptor" evidence="18">
    <location>
        <position position="67"/>
    </location>
</feature>
<feature type="binding site" evidence="20">
    <location>
        <position position="71"/>
    </location>
    <ligand>
        <name>Ca(2+)</name>
        <dbReference type="ChEBI" id="CHEBI:29108"/>
        <label>1</label>
    </ligand>
</feature>
<dbReference type="EC" id="1.11.1.7" evidence="5"/>
<dbReference type="SUPFAM" id="SSF52266">
    <property type="entry name" value="SGNH hydrolase"/>
    <property type="match status" value="1"/>
</dbReference>
<reference evidence="25" key="2">
    <citation type="journal article" date="2024" name="Plant">
        <title>Genomic evolution and insights into agronomic trait innovations of Sesamum species.</title>
        <authorList>
            <person name="Miao H."/>
            <person name="Wang L."/>
            <person name="Qu L."/>
            <person name="Liu H."/>
            <person name="Sun Y."/>
            <person name="Le M."/>
            <person name="Wang Q."/>
            <person name="Wei S."/>
            <person name="Zheng Y."/>
            <person name="Lin W."/>
            <person name="Duan Y."/>
            <person name="Cao H."/>
            <person name="Xiong S."/>
            <person name="Wang X."/>
            <person name="Wei L."/>
            <person name="Li C."/>
            <person name="Ma Q."/>
            <person name="Ju M."/>
            <person name="Zhao R."/>
            <person name="Li G."/>
            <person name="Mu C."/>
            <person name="Tian Q."/>
            <person name="Mei H."/>
            <person name="Zhang T."/>
            <person name="Gao T."/>
            <person name="Zhang H."/>
        </authorList>
    </citation>
    <scope>NUCLEOTIDE SEQUENCE</scope>
    <source>
        <strain evidence="25">G02</strain>
    </source>
</reference>